<reference evidence="1 2" key="1">
    <citation type="submission" date="2011-01" db="EMBL/GenBank/DDBJ databases">
        <authorList>
            <person name="Muzny D."/>
            <person name="Qin X."/>
            <person name="Buhay C."/>
            <person name="Dugan-Rocha S."/>
            <person name="Ding Y."/>
            <person name="Chen G."/>
            <person name="Hawes A."/>
            <person name="Holder M."/>
            <person name="Jhangiani S."/>
            <person name="Johnson A."/>
            <person name="Khan Z."/>
            <person name="Li Z."/>
            <person name="Liu W."/>
            <person name="Liu X."/>
            <person name="Perez L."/>
            <person name="Shen H."/>
            <person name="Wang Q."/>
            <person name="Watt J."/>
            <person name="Xi L."/>
            <person name="Xin Y."/>
            <person name="Zhou J."/>
            <person name="Deng J."/>
            <person name="Jiang H."/>
            <person name="Liu Y."/>
            <person name="Qu J."/>
            <person name="Song X.-Z."/>
            <person name="Zhang L."/>
            <person name="Villasana D."/>
            <person name="Johnson A."/>
            <person name="Liu J."/>
            <person name="Liyanage D."/>
            <person name="Lorensuhewa L."/>
            <person name="Robinson T."/>
            <person name="Song A."/>
            <person name="Song B.-B."/>
            <person name="Dinh H."/>
            <person name="Thornton R."/>
            <person name="Coyle M."/>
            <person name="Francisco L."/>
            <person name="Jackson L."/>
            <person name="Javaid M."/>
            <person name="Korchina V."/>
            <person name="Kovar C."/>
            <person name="Mata R."/>
            <person name="Mathew T."/>
            <person name="Ngo R."/>
            <person name="Nguyen L."/>
            <person name="Nguyen N."/>
            <person name="Okwuonu G."/>
            <person name="Ongeri F."/>
            <person name="Pham C."/>
            <person name="Simmons D."/>
            <person name="Wilczek-Boney K."/>
            <person name="Hale W."/>
            <person name="Jakkamsetti A."/>
            <person name="Pham P."/>
            <person name="Ruth R."/>
            <person name="San Lucas F."/>
            <person name="Warren J."/>
            <person name="Zhang J."/>
            <person name="Zhao Z."/>
            <person name="Zhou C."/>
            <person name="Zhu D."/>
            <person name="Lee S."/>
            <person name="Bess C."/>
            <person name="Blankenburg K."/>
            <person name="Forbes L."/>
            <person name="Fu Q."/>
            <person name="Gubbala S."/>
            <person name="Hirani K."/>
            <person name="Jayaseelan J.C."/>
            <person name="Lara F."/>
            <person name="Munidasa M."/>
            <person name="Palculict T."/>
            <person name="Patil S."/>
            <person name="Pu L.-L."/>
            <person name="Saada N."/>
            <person name="Tang L."/>
            <person name="Weissenberger G."/>
            <person name="Zhu Y."/>
            <person name="Hemphill L."/>
            <person name="Shang Y."/>
            <person name="Youmans B."/>
            <person name="Ayvaz T."/>
            <person name="Ross M."/>
            <person name="Santibanez J."/>
            <person name="Aqrawi P."/>
            <person name="Gross S."/>
            <person name="Joshi V."/>
            <person name="Fowler G."/>
            <person name="Nazareth L."/>
            <person name="Reid J."/>
            <person name="Worley K."/>
            <person name="Petrosino J."/>
            <person name="Highlander S."/>
            <person name="Gibbs R."/>
        </authorList>
    </citation>
    <scope>NUCLEOTIDE SEQUENCE [LARGE SCALE GENOMIC DNA]</scope>
    <source>
        <strain evidence="1 2">ATCC 49124</strain>
    </source>
</reference>
<dbReference type="Proteomes" id="UP000003697">
    <property type="component" value="Unassembled WGS sequence"/>
</dbReference>
<accession>A0ABP2KJE3</accession>
<proteinExistence type="predicted"/>
<name>A0ABP2KJE3_STRVE</name>
<evidence type="ECO:0000313" key="2">
    <source>
        <dbReference type="Proteomes" id="UP000003697"/>
    </source>
</evidence>
<protein>
    <submittedName>
        <fullName evidence="1">Uncharacterized protein</fullName>
    </submittedName>
</protein>
<keyword evidence="2" id="KW-1185">Reference proteome</keyword>
<evidence type="ECO:0000313" key="1">
    <source>
        <dbReference type="EMBL" id="EFX95873.1"/>
    </source>
</evidence>
<organism evidence="1 2">
    <name type="scientific">Streptococcus vestibularis ATCC 49124</name>
    <dbReference type="NCBI Taxonomy" id="889206"/>
    <lineage>
        <taxon>Bacteria</taxon>
        <taxon>Bacillati</taxon>
        <taxon>Bacillota</taxon>
        <taxon>Bacilli</taxon>
        <taxon>Lactobacillales</taxon>
        <taxon>Streptococcaceae</taxon>
        <taxon>Streptococcus</taxon>
    </lineage>
</organism>
<comment type="caution">
    <text evidence="1">The sequence shown here is derived from an EMBL/GenBank/DDBJ whole genome shotgun (WGS) entry which is preliminary data.</text>
</comment>
<gene>
    <name evidence="1" type="ORF">HMPREF9425_1267</name>
</gene>
<sequence>MFKNEIQDQVQVDLAFYMSKVVKGSSIYIFSRFRNEVNKVV</sequence>
<dbReference type="EMBL" id="AEVI01000061">
    <property type="protein sequence ID" value="EFX95873.1"/>
    <property type="molecule type" value="Genomic_DNA"/>
</dbReference>